<organism evidence="2">
    <name type="scientific">Tanacetum cinerariifolium</name>
    <name type="common">Dalmatian daisy</name>
    <name type="synonym">Chrysanthemum cinerariifolium</name>
    <dbReference type="NCBI Taxonomy" id="118510"/>
    <lineage>
        <taxon>Eukaryota</taxon>
        <taxon>Viridiplantae</taxon>
        <taxon>Streptophyta</taxon>
        <taxon>Embryophyta</taxon>
        <taxon>Tracheophyta</taxon>
        <taxon>Spermatophyta</taxon>
        <taxon>Magnoliopsida</taxon>
        <taxon>eudicotyledons</taxon>
        <taxon>Gunneridae</taxon>
        <taxon>Pentapetalae</taxon>
        <taxon>asterids</taxon>
        <taxon>campanulids</taxon>
        <taxon>Asterales</taxon>
        <taxon>Asteraceae</taxon>
        <taxon>Asteroideae</taxon>
        <taxon>Anthemideae</taxon>
        <taxon>Anthemidinae</taxon>
        <taxon>Tanacetum</taxon>
    </lineage>
</organism>
<name>A0A699RJM4_TANCI</name>
<feature type="region of interest" description="Disordered" evidence="1">
    <location>
        <begin position="1"/>
        <end position="86"/>
    </location>
</feature>
<reference evidence="2" key="1">
    <citation type="journal article" date="2019" name="Sci. Rep.">
        <title>Draft genome of Tanacetum cinerariifolium, the natural source of mosquito coil.</title>
        <authorList>
            <person name="Yamashiro T."/>
            <person name="Shiraishi A."/>
            <person name="Satake H."/>
            <person name="Nakayama K."/>
        </authorList>
    </citation>
    <scope>NUCLEOTIDE SEQUENCE</scope>
</reference>
<feature type="compositionally biased region" description="Pro residues" evidence="1">
    <location>
        <begin position="58"/>
        <end position="70"/>
    </location>
</feature>
<feature type="compositionally biased region" description="Polar residues" evidence="1">
    <location>
        <begin position="1"/>
        <end position="16"/>
    </location>
</feature>
<dbReference type="AlphaFoldDB" id="A0A699RJM4"/>
<proteinExistence type="predicted"/>
<evidence type="ECO:0000313" key="2">
    <source>
        <dbReference type="EMBL" id="GFC82821.1"/>
    </source>
</evidence>
<feature type="compositionally biased region" description="Polar residues" evidence="1">
    <location>
        <begin position="33"/>
        <end position="44"/>
    </location>
</feature>
<feature type="compositionally biased region" description="Low complexity" evidence="1">
    <location>
        <begin position="46"/>
        <end position="57"/>
    </location>
</feature>
<dbReference type="EMBL" id="BKCJ011086416">
    <property type="protein sequence ID" value="GFC82821.1"/>
    <property type="molecule type" value="Genomic_DNA"/>
</dbReference>
<accession>A0A699RJM4</accession>
<feature type="non-terminal residue" evidence="2">
    <location>
        <position position="150"/>
    </location>
</feature>
<comment type="caution">
    <text evidence="2">The sequence shown here is derived from an EMBL/GenBank/DDBJ whole genome shotgun (WGS) entry which is preliminary data.</text>
</comment>
<evidence type="ECO:0000256" key="1">
    <source>
        <dbReference type="SAM" id="MobiDB-lite"/>
    </source>
</evidence>
<sequence length="150" mass="16545">MTLDSSPSYTFLDTTILTQSPPPPPLQSDPQTHTEPTTPASPTPINSPQLNSPQSEPSNPPSPIQQPSPQPLNILNQPPTEPPRTHRMVTWSQSGIVKPIDRLSLHTTYISPLPKSLFLALQNPHWNSAMHDEYNALVKNGTWILVPRPA</sequence>
<protein>
    <submittedName>
        <fullName evidence="2">Ribonuclease H-like domain-containing protein</fullName>
    </submittedName>
</protein>
<gene>
    <name evidence="2" type="ORF">Tci_854791</name>
</gene>